<keyword evidence="2" id="KW-0732">Signal</keyword>
<dbReference type="EMBL" id="BRXE01000037">
    <property type="protein sequence ID" value="GLB83965.1"/>
    <property type="molecule type" value="Genomic_DNA"/>
</dbReference>
<feature type="region of interest" description="Disordered" evidence="1">
    <location>
        <begin position="22"/>
        <end position="56"/>
    </location>
</feature>
<evidence type="ECO:0000313" key="4">
    <source>
        <dbReference type="EMBL" id="GLD31256.1"/>
    </source>
</evidence>
<dbReference type="AlphaFoldDB" id="A0A9P3Q7W3"/>
<sequence length="77" mass="8529">MIRLITALLFSTTAGLASACTATADTPTPTTDPSKSPEAARFPDMSNYTPANPKDYMWQTEKPRTTRQVDYLRFSNP</sequence>
<reference evidence="4" key="1">
    <citation type="submission" date="2022-08" db="EMBL/GenBank/DDBJ databases">
        <title>Mycobacterium kiyosense sp. nov., scotochromogenic slow-glowing species isolated from respiratory specimens.</title>
        <authorList>
            <person name="Fukano H."/>
            <person name="Kazumi Y."/>
            <person name="Sakagami N."/>
            <person name="Ato M."/>
            <person name="Mitarai S."/>
            <person name="Hoshino Y."/>
        </authorList>
    </citation>
    <scope>NUCLEOTIDE SEQUENCE</scope>
    <source>
        <strain evidence="4">1413</strain>
        <strain evidence="3">SRL2020-028</strain>
    </source>
</reference>
<evidence type="ECO:0000256" key="2">
    <source>
        <dbReference type="SAM" id="SignalP"/>
    </source>
</evidence>
<dbReference type="Proteomes" id="UP001165663">
    <property type="component" value="Unassembled WGS sequence"/>
</dbReference>
<feature type="chain" id="PRO_5040252042" evidence="2">
    <location>
        <begin position="20"/>
        <end position="77"/>
    </location>
</feature>
<dbReference type="Proteomes" id="UP001064782">
    <property type="component" value="Unassembled WGS sequence"/>
</dbReference>
<gene>
    <name evidence="4" type="ORF">Mkiyose1413_31390</name>
    <name evidence="3" type="ORF">SRL2020028_32210</name>
</gene>
<comment type="caution">
    <text evidence="4">The sequence shown here is derived from an EMBL/GenBank/DDBJ whole genome shotgun (WGS) entry which is preliminary data.</text>
</comment>
<evidence type="ECO:0000313" key="3">
    <source>
        <dbReference type="EMBL" id="GLB83965.1"/>
    </source>
</evidence>
<dbReference type="PROSITE" id="PS51257">
    <property type="entry name" value="PROKAR_LIPOPROTEIN"/>
    <property type="match status" value="1"/>
</dbReference>
<dbReference type="EMBL" id="BRZI01000022">
    <property type="protein sequence ID" value="GLD31256.1"/>
    <property type="molecule type" value="Genomic_DNA"/>
</dbReference>
<proteinExistence type="predicted"/>
<feature type="compositionally biased region" description="Low complexity" evidence="1">
    <location>
        <begin position="22"/>
        <end position="33"/>
    </location>
</feature>
<keyword evidence="5" id="KW-1185">Reference proteome</keyword>
<evidence type="ECO:0000313" key="5">
    <source>
        <dbReference type="Proteomes" id="UP001064782"/>
    </source>
</evidence>
<organism evidence="4 5">
    <name type="scientific">Mycobacterium kiyosense</name>
    <dbReference type="NCBI Taxonomy" id="2871094"/>
    <lineage>
        <taxon>Bacteria</taxon>
        <taxon>Bacillati</taxon>
        <taxon>Actinomycetota</taxon>
        <taxon>Actinomycetes</taxon>
        <taxon>Mycobacteriales</taxon>
        <taxon>Mycobacteriaceae</taxon>
        <taxon>Mycobacterium</taxon>
    </lineage>
</organism>
<accession>A0A9P3Q7W3</accession>
<evidence type="ECO:0000256" key="1">
    <source>
        <dbReference type="SAM" id="MobiDB-lite"/>
    </source>
</evidence>
<protein>
    <submittedName>
        <fullName evidence="4">Uncharacterized protein</fullName>
    </submittedName>
</protein>
<feature type="signal peptide" evidence="2">
    <location>
        <begin position="1"/>
        <end position="19"/>
    </location>
</feature>
<name>A0A9P3Q7W3_9MYCO</name>